<keyword evidence="3" id="KW-1185">Reference proteome</keyword>
<name>A0A4U3LPZ9_9ACTN</name>
<reference evidence="2 3" key="1">
    <citation type="submission" date="2019-04" db="EMBL/GenBank/DDBJ databases">
        <title>Herbidospora sp. NEAU-GS14.nov., a novel actinomycete isolated from soil.</title>
        <authorList>
            <person name="Han L."/>
        </authorList>
    </citation>
    <scope>NUCLEOTIDE SEQUENCE [LARGE SCALE GENOMIC DNA]</scope>
    <source>
        <strain evidence="2 3">NEAU-GS14</strain>
    </source>
</reference>
<evidence type="ECO:0000313" key="2">
    <source>
        <dbReference type="EMBL" id="TKK77359.1"/>
    </source>
</evidence>
<proteinExistence type="predicted"/>
<protein>
    <submittedName>
        <fullName evidence="2">Uncharacterized protein</fullName>
    </submittedName>
</protein>
<feature type="region of interest" description="Disordered" evidence="1">
    <location>
        <begin position="77"/>
        <end position="124"/>
    </location>
</feature>
<dbReference type="Proteomes" id="UP000308705">
    <property type="component" value="Unassembled WGS sequence"/>
</dbReference>
<dbReference type="AlphaFoldDB" id="A0A4U3LPZ9"/>
<dbReference type="RefSeq" id="WP_137251804.1">
    <property type="nucleotide sequence ID" value="NZ_SZQA01000073.1"/>
</dbReference>
<organism evidence="2 3">
    <name type="scientific">Herbidospora galbida</name>
    <dbReference type="NCBI Taxonomy" id="2575442"/>
    <lineage>
        <taxon>Bacteria</taxon>
        <taxon>Bacillati</taxon>
        <taxon>Actinomycetota</taxon>
        <taxon>Actinomycetes</taxon>
        <taxon>Streptosporangiales</taxon>
        <taxon>Streptosporangiaceae</taxon>
        <taxon>Herbidospora</taxon>
    </lineage>
</organism>
<sequence length="124" mass="12832">MKASQGKLAVGIALGYYFGRNHKLALATAVAVGGLAGALRPKSLLGKGLKSLGSPELEELAGKLQTDLMEAGRAAATAATTGPINQLSDRIHDKAERLRSPLGTKTAEKADTKTSEKTSTEEDA</sequence>
<evidence type="ECO:0000313" key="3">
    <source>
        <dbReference type="Proteomes" id="UP000308705"/>
    </source>
</evidence>
<accession>A0A4U3LPZ9</accession>
<evidence type="ECO:0000256" key="1">
    <source>
        <dbReference type="SAM" id="MobiDB-lite"/>
    </source>
</evidence>
<comment type="caution">
    <text evidence="2">The sequence shown here is derived from an EMBL/GenBank/DDBJ whole genome shotgun (WGS) entry which is preliminary data.</text>
</comment>
<dbReference type="EMBL" id="SZQA01000073">
    <property type="protein sequence ID" value="TKK77359.1"/>
    <property type="molecule type" value="Genomic_DNA"/>
</dbReference>
<feature type="compositionally biased region" description="Basic and acidic residues" evidence="1">
    <location>
        <begin position="106"/>
        <end position="124"/>
    </location>
</feature>
<gene>
    <name evidence="2" type="ORF">FDA94_37675</name>
</gene>
<feature type="compositionally biased region" description="Basic and acidic residues" evidence="1">
    <location>
        <begin position="89"/>
        <end position="99"/>
    </location>
</feature>